<dbReference type="KEGG" id="more:E1B28_005255"/>
<gene>
    <name evidence="2" type="ORF">E1B28_005255</name>
</gene>
<keyword evidence="3" id="KW-1185">Reference proteome</keyword>
<name>A0A9P7V091_9AGAR</name>
<feature type="region of interest" description="Disordered" evidence="1">
    <location>
        <begin position="1"/>
        <end position="20"/>
    </location>
</feature>
<dbReference type="GeneID" id="66074331"/>
<evidence type="ECO:0000313" key="2">
    <source>
        <dbReference type="EMBL" id="KAG7097944.1"/>
    </source>
</evidence>
<dbReference type="RefSeq" id="XP_043014414.1">
    <property type="nucleotide sequence ID" value="XM_043149806.1"/>
</dbReference>
<sequence>MVDVSPFLDQEASVDRDGEEADDLDGFLGFEAEQDKQTRFGSRFLHAAIDTL</sequence>
<comment type="caution">
    <text evidence="2">The sequence shown here is derived from an EMBL/GenBank/DDBJ whole genome shotgun (WGS) entry which is preliminary data.</text>
</comment>
<evidence type="ECO:0000256" key="1">
    <source>
        <dbReference type="SAM" id="MobiDB-lite"/>
    </source>
</evidence>
<dbReference type="AlphaFoldDB" id="A0A9P7V091"/>
<dbReference type="EMBL" id="CM032182">
    <property type="protein sequence ID" value="KAG7097944.1"/>
    <property type="molecule type" value="Genomic_DNA"/>
</dbReference>
<accession>A0A9P7V091</accession>
<evidence type="ECO:0000313" key="3">
    <source>
        <dbReference type="Proteomes" id="UP001049176"/>
    </source>
</evidence>
<reference evidence="2" key="1">
    <citation type="journal article" date="2021" name="Genome Biol. Evol.">
        <title>The assembled and annotated genome of the fairy-ring fungus Marasmius oreades.</title>
        <authorList>
            <person name="Hiltunen M."/>
            <person name="Ament-Velasquez S.L."/>
            <person name="Johannesson H."/>
        </authorList>
    </citation>
    <scope>NUCLEOTIDE SEQUENCE</scope>
    <source>
        <strain evidence="2">03SP1</strain>
    </source>
</reference>
<protein>
    <submittedName>
        <fullName evidence="2">Uncharacterized protein</fullName>
    </submittedName>
</protein>
<dbReference type="Proteomes" id="UP001049176">
    <property type="component" value="Chromosome 2"/>
</dbReference>
<organism evidence="2 3">
    <name type="scientific">Marasmius oreades</name>
    <name type="common">fairy-ring Marasmius</name>
    <dbReference type="NCBI Taxonomy" id="181124"/>
    <lineage>
        <taxon>Eukaryota</taxon>
        <taxon>Fungi</taxon>
        <taxon>Dikarya</taxon>
        <taxon>Basidiomycota</taxon>
        <taxon>Agaricomycotina</taxon>
        <taxon>Agaricomycetes</taxon>
        <taxon>Agaricomycetidae</taxon>
        <taxon>Agaricales</taxon>
        <taxon>Marasmiineae</taxon>
        <taxon>Marasmiaceae</taxon>
        <taxon>Marasmius</taxon>
    </lineage>
</organism>
<proteinExistence type="predicted"/>